<comment type="caution">
    <text evidence="1">The sequence shown here is derived from an EMBL/GenBank/DDBJ whole genome shotgun (WGS) entry which is preliminary data.</text>
</comment>
<evidence type="ECO:0000313" key="1">
    <source>
        <dbReference type="EMBL" id="GHF17068.1"/>
    </source>
</evidence>
<proteinExistence type="predicted"/>
<keyword evidence="2" id="KW-1185">Reference proteome</keyword>
<accession>A0A8J3GQP5</accession>
<name>A0A8J3GQP5_9MICO</name>
<organism evidence="1 2">
    <name type="scientific">Pseudolysinimonas yzui</name>
    <dbReference type="NCBI Taxonomy" id="2708254"/>
    <lineage>
        <taxon>Bacteria</taxon>
        <taxon>Bacillati</taxon>
        <taxon>Actinomycetota</taxon>
        <taxon>Actinomycetes</taxon>
        <taxon>Micrococcales</taxon>
        <taxon>Microbacteriaceae</taxon>
        <taxon>Pseudolysinimonas</taxon>
    </lineage>
</organism>
<reference evidence="1" key="1">
    <citation type="journal article" date="2014" name="Int. J. Syst. Evol. Microbiol.">
        <title>Complete genome sequence of Corynebacterium casei LMG S-19264T (=DSM 44701T), isolated from a smear-ripened cheese.</title>
        <authorList>
            <consortium name="US DOE Joint Genome Institute (JGI-PGF)"/>
            <person name="Walter F."/>
            <person name="Albersmeier A."/>
            <person name="Kalinowski J."/>
            <person name="Ruckert C."/>
        </authorList>
    </citation>
    <scope>NUCLEOTIDE SEQUENCE</scope>
    <source>
        <strain evidence="1">CGMCC 1.16548</strain>
    </source>
</reference>
<evidence type="ECO:0000313" key="2">
    <source>
        <dbReference type="Proteomes" id="UP000617531"/>
    </source>
</evidence>
<dbReference type="Proteomes" id="UP000617531">
    <property type="component" value="Unassembled WGS sequence"/>
</dbReference>
<sequence length="198" mass="21807">MDPGFGVAASDGDVVWSGYEVHELSKAFDELTPSEARSLFARLMDGRSERAEMIARFARANGLRWSGKEEDLQPLNDLFIEGVDFYADSGLPTYSWVSIAWDVALLVGDFAIARDPHLKWAIGRGGKRMQGFQSPVIVGHPGAVPGYQAAPFILLQRYVAHCAVVKWDPITARSAPRPDMFVRAIDGVVKSVQPNKMD</sequence>
<dbReference type="EMBL" id="BNAI01000003">
    <property type="protein sequence ID" value="GHF17068.1"/>
    <property type="molecule type" value="Genomic_DNA"/>
</dbReference>
<dbReference type="AlphaFoldDB" id="A0A8J3GQP5"/>
<gene>
    <name evidence="1" type="ORF">GCM10011600_17280</name>
</gene>
<protein>
    <submittedName>
        <fullName evidence="1">Uncharacterized protein</fullName>
    </submittedName>
</protein>
<reference evidence="1" key="2">
    <citation type="submission" date="2020-09" db="EMBL/GenBank/DDBJ databases">
        <authorList>
            <person name="Sun Q."/>
            <person name="Zhou Y."/>
        </authorList>
    </citation>
    <scope>NUCLEOTIDE SEQUENCE</scope>
    <source>
        <strain evidence="1">CGMCC 1.16548</strain>
    </source>
</reference>